<organism evidence="9 10">
    <name type="scientific">Brachionus calyciflorus</name>
    <dbReference type="NCBI Taxonomy" id="104777"/>
    <lineage>
        <taxon>Eukaryota</taxon>
        <taxon>Metazoa</taxon>
        <taxon>Spiralia</taxon>
        <taxon>Gnathifera</taxon>
        <taxon>Rotifera</taxon>
        <taxon>Eurotatoria</taxon>
        <taxon>Monogononta</taxon>
        <taxon>Pseudotrocha</taxon>
        <taxon>Ploima</taxon>
        <taxon>Brachionidae</taxon>
        <taxon>Brachionus</taxon>
    </lineage>
</organism>
<feature type="transmembrane region" description="Helical" evidence="7">
    <location>
        <begin position="288"/>
        <end position="307"/>
    </location>
</feature>
<sequence>MSTQTENNASSPLIPKKDEQRSQNEATPVLIASVVQGSKPIQTETQNEYRFVHTRLPIKPGNLKFLLPILLLSCQIIFIILFALFGNYTEKSDNSKYSMFEGLHAIALLGFGFIMTFLKRYGYGSVGFNLLLVAFVIQWSLLIRGWFYPEDKSLNFKISLDSLIHADYTVITILVSMGAVLGKVTLAQLVVLALIEVVVQVVNEFVNLRVLETYDIGRSVHVHLFGALFGLAVSKFLHCKILKSQKQAPVYHSDLFSLVGTLFLWVYYPSFNGLLVNGNDGQNRAIVNTLAALSASCVVTFGISSIAGKGKLNVLHVQHATIAGGIAIGSVADLKVQVYVALIVGAIAGLTSTVGFQYIDPFLTRVAKLHDTCSVQSLHGYPGLIAGLLGAIFAACSTFEEYKHELYTIYPARVPIVNSTDYVENNIQIQNGRGRSNFEQAGFQLIAMAITLGISVVSGAITGLILRLPIFEKLSQDGEMFDDEAQWVTPEDYALKLTFATNNQVLSQQLDEKKQDETGANKDDDKV</sequence>
<comment type="subcellular location">
    <subcellularLocation>
        <location evidence="1">Membrane</location>
        <topology evidence="1">Multi-pass membrane protein</topology>
    </subcellularLocation>
</comment>
<keyword evidence="5 7" id="KW-0472">Membrane</keyword>
<feature type="domain" description="Ammonium transporter AmtB-like" evidence="8">
    <location>
        <begin position="95"/>
        <end position="479"/>
    </location>
</feature>
<dbReference type="AlphaFoldDB" id="A0A813SEJ2"/>
<feature type="transmembrane region" description="Helical" evidence="7">
    <location>
        <begin position="97"/>
        <end position="118"/>
    </location>
</feature>
<dbReference type="SUPFAM" id="SSF111352">
    <property type="entry name" value="Ammonium transporter"/>
    <property type="match status" value="1"/>
</dbReference>
<reference evidence="9" key="1">
    <citation type="submission" date="2021-02" db="EMBL/GenBank/DDBJ databases">
        <authorList>
            <person name="Nowell W R."/>
        </authorList>
    </citation>
    <scope>NUCLEOTIDE SEQUENCE</scope>
    <source>
        <strain evidence="9">Ploen Becks lab</strain>
    </source>
</reference>
<evidence type="ECO:0000313" key="10">
    <source>
        <dbReference type="Proteomes" id="UP000663879"/>
    </source>
</evidence>
<protein>
    <recommendedName>
        <fullName evidence="8">Ammonium transporter AmtB-like domain-containing protein</fullName>
    </recommendedName>
</protein>
<comment type="caution">
    <text evidence="9">The sequence shown here is derived from an EMBL/GenBank/DDBJ whole genome shotgun (WGS) entry which is preliminary data.</text>
</comment>
<feature type="region of interest" description="Disordered" evidence="6">
    <location>
        <begin position="1"/>
        <end position="23"/>
    </location>
</feature>
<proteinExistence type="inferred from homology"/>
<dbReference type="GO" id="GO:0005886">
    <property type="term" value="C:plasma membrane"/>
    <property type="evidence" value="ECO:0007669"/>
    <property type="project" value="InterPro"/>
</dbReference>
<evidence type="ECO:0000256" key="1">
    <source>
        <dbReference type="ARBA" id="ARBA00004141"/>
    </source>
</evidence>
<feature type="compositionally biased region" description="Basic and acidic residues" evidence="6">
    <location>
        <begin position="510"/>
        <end position="527"/>
    </location>
</feature>
<dbReference type="EMBL" id="CAJNOC010000706">
    <property type="protein sequence ID" value="CAF0794044.1"/>
    <property type="molecule type" value="Genomic_DNA"/>
</dbReference>
<evidence type="ECO:0000256" key="2">
    <source>
        <dbReference type="ARBA" id="ARBA00011036"/>
    </source>
</evidence>
<dbReference type="OrthoDB" id="534912at2759"/>
<dbReference type="InterPro" id="IPR002229">
    <property type="entry name" value="RhesusRHD"/>
</dbReference>
<keyword evidence="10" id="KW-1185">Reference proteome</keyword>
<dbReference type="PANTHER" id="PTHR11730:SF60">
    <property type="entry name" value="RH50, ISOFORM D"/>
    <property type="match status" value="1"/>
</dbReference>
<evidence type="ECO:0000256" key="7">
    <source>
        <dbReference type="SAM" id="Phobius"/>
    </source>
</evidence>
<dbReference type="Gene3D" id="1.10.3430.10">
    <property type="entry name" value="Ammonium transporter AmtB like domains"/>
    <property type="match status" value="1"/>
</dbReference>
<feature type="transmembrane region" description="Helical" evidence="7">
    <location>
        <begin position="445"/>
        <end position="466"/>
    </location>
</feature>
<feature type="transmembrane region" description="Helical" evidence="7">
    <location>
        <begin position="220"/>
        <end position="238"/>
    </location>
</feature>
<feature type="transmembrane region" description="Helical" evidence="7">
    <location>
        <begin position="380"/>
        <end position="400"/>
    </location>
</feature>
<feature type="transmembrane region" description="Helical" evidence="7">
    <location>
        <begin position="189"/>
        <end position="208"/>
    </location>
</feature>
<evidence type="ECO:0000256" key="3">
    <source>
        <dbReference type="ARBA" id="ARBA00022692"/>
    </source>
</evidence>
<dbReference type="InterPro" id="IPR024041">
    <property type="entry name" value="NH4_transpt_AmtB-like_dom"/>
</dbReference>
<feature type="compositionally biased region" description="Polar residues" evidence="6">
    <location>
        <begin position="1"/>
        <end position="11"/>
    </location>
</feature>
<accession>A0A813SEJ2</accession>
<keyword evidence="4 7" id="KW-1133">Transmembrane helix</keyword>
<dbReference type="Proteomes" id="UP000663879">
    <property type="component" value="Unassembled WGS sequence"/>
</dbReference>
<evidence type="ECO:0000256" key="5">
    <source>
        <dbReference type="ARBA" id="ARBA00023136"/>
    </source>
</evidence>
<feature type="transmembrane region" description="Helical" evidence="7">
    <location>
        <begin position="65"/>
        <end position="85"/>
    </location>
</feature>
<dbReference type="InterPro" id="IPR029020">
    <property type="entry name" value="Ammonium/urea_transptr"/>
</dbReference>
<dbReference type="GO" id="GO:0008519">
    <property type="term" value="F:ammonium channel activity"/>
    <property type="evidence" value="ECO:0007669"/>
    <property type="project" value="InterPro"/>
</dbReference>
<evidence type="ECO:0000259" key="8">
    <source>
        <dbReference type="Pfam" id="PF00909"/>
    </source>
</evidence>
<feature type="transmembrane region" description="Helical" evidence="7">
    <location>
        <begin position="130"/>
        <end position="148"/>
    </location>
</feature>
<feature type="region of interest" description="Disordered" evidence="6">
    <location>
        <begin position="508"/>
        <end position="527"/>
    </location>
</feature>
<keyword evidence="3 7" id="KW-0812">Transmembrane</keyword>
<evidence type="ECO:0000313" key="9">
    <source>
        <dbReference type="EMBL" id="CAF0794044.1"/>
    </source>
</evidence>
<gene>
    <name evidence="9" type="ORF">OXX778_LOCUS6118</name>
</gene>
<feature type="transmembrane region" description="Helical" evidence="7">
    <location>
        <begin position="314"/>
        <end position="332"/>
    </location>
</feature>
<evidence type="ECO:0000256" key="4">
    <source>
        <dbReference type="ARBA" id="ARBA00022989"/>
    </source>
</evidence>
<comment type="similarity">
    <text evidence="2">Belongs to the ammonium transporter (TC 2.A.49) family. Rh subfamily.</text>
</comment>
<evidence type="ECO:0000256" key="6">
    <source>
        <dbReference type="SAM" id="MobiDB-lite"/>
    </source>
</evidence>
<feature type="transmembrane region" description="Helical" evidence="7">
    <location>
        <begin position="338"/>
        <end position="359"/>
    </location>
</feature>
<dbReference type="GO" id="GO:0097272">
    <property type="term" value="P:ammonium homeostasis"/>
    <property type="evidence" value="ECO:0007669"/>
    <property type="project" value="TreeGrafter"/>
</dbReference>
<dbReference type="PRINTS" id="PR00342">
    <property type="entry name" value="RHESUSRHD"/>
</dbReference>
<dbReference type="PANTHER" id="PTHR11730">
    <property type="entry name" value="AMMONIUM TRANSPORTER"/>
    <property type="match status" value="1"/>
</dbReference>
<name>A0A813SEJ2_9BILA</name>
<dbReference type="Pfam" id="PF00909">
    <property type="entry name" value="Ammonium_transp"/>
    <property type="match status" value="1"/>
</dbReference>
<feature type="transmembrane region" description="Helical" evidence="7">
    <location>
        <begin position="250"/>
        <end position="268"/>
    </location>
</feature>